<feature type="transmembrane region" description="Helical" evidence="3">
    <location>
        <begin position="248"/>
        <end position="268"/>
    </location>
</feature>
<feature type="transmembrane region" description="Helical" evidence="3">
    <location>
        <begin position="121"/>
        <end position="142"/>
    </location>
</feature>
<organism evidence="5">
    <name type="scientific">Absidia glauca</name>
    <name type="common">Pin mould</name>
    <dbReference type="NCBI Taxonomy" id="4829"/>
    <lineage>
        <taxon>Eukaryota</taxon>
        <taxon>Fungi</taxon>
        <taxon>Fungi incertae sedis</taxon>
        <taxon>Mucoromycota</taxon>
        <taxon>Mucoromycotina</taxon>
        <taxon>Mucoromycetes</taxon>
        <taxon>Mucorales</taxon>
        <taxon>Cunninghamellaceae</taxon>
        <taxon>Absidia</taxon>
    </lineage>
</organism>
<dbReference type="STRING" id="4829.A0A168RXH2"/>
<comment type="subcellular location">
    <subcellularLocation>
        <location evidence="1">Membrane</location>
        <topology evidence="1">Multi-pass membrane protein</topology>
    </subcellularLocation>
</comment>
<keyword evidence="3" id="KW-0812">Transmembrane</keyword>
<dbReference type="InterPro" id="IPR036259">
    <property type="entry name" value="MFS_trans_sf"/>
</dbReference>
<evidence type="ECO:0000256" key="3">
    <source>
        <dbReference type="SAM" id="Phobius"/>
    </source>
</evidence>
<feature type="domain" description="Major facilitator superfamily (MFS) profile" evidence="4">
    <location>
        <begin position="79"/>
        <end position="309"/>
    </location>
</feature>
<dbReference type="InterPro" id="IPR050327">
    <property type="entry name" value="Proton-linked_MCT"/>
</dbReference>
<feature type="transmembrane region" description="Helical" evidence="3">
    <location>
        <begin position="12"/>
        <end position="33"/>
    </location>
</feature>
<dbReference type="SUPFAM" id="SSF103473">
    <property type="entry name" value="MFS general substrate transporter"/>
    <property type="match status" value="1"/>
</dbReference>
<evidence type="ECO:0000256" key="1">
    <source>
        <dbReference type="ARBA" id="ARBA00004141"/>
    </source>
</evidence>
<feature type="transmembrane region" description="Helical" evidence="3">
    <location>
        <begin position="211"/>
        <end position="236"/>
    </location>
</feature>
<dbReference type="GO" id="GO:0016020">
    <property type="term" value="C:membrane"/>
    <property type="evidence" value="ECO:0007669"/>
    <property type="project" value="UniProtKB-SubCell"/>
</dbReference>
<feature type="transmembrane region" description="Helical" evidence="3">
    <location>
        <begin position="78"/>
        <end position="100"/>
    </location>
</feature>
<dbReference type="OMA" id="CSANTIV"/>
<evidence type="ECO:0000313" key="5">
    <source>
        <dbReference type="EMBL" id="SAM07525.1"/>
    </source>
</evidence>
<feature type="transmembrane region" description="Helical" evidence="3">
    <location>
        <begin position="274"/>
        <end position="299"/>
    </location>
</feature>
<dbReference type="InterPro" id="IPR011701">
    <property type="entry name" value="MFS"/>
</dbReference>
<evidence type="ECO:0000259" key="4">
    <source>
        <dbReference type="PROSITE" id="PS50850"/>
    </source>
</evidence>
<dbReference type="Pfam" id="PF07690">
    <property type="entry name" value="MFS_1"/>
    <property type="match status" value="1"/>
</dbReference>
<dbReference type="PANTHER" id="PTHR11360">
    <property type="entry name" value="MONOCARBOXYLATE TRANSPORTER"/>
    <property type="match status" value="1"/>
</dbReference>
<dbReference type="PANTHER" id="PTHR11360:SF284">
    <property type="entry name" value="EG:103B4.3 PROTEIN-RELATED"/>
    <property type="match status" value="1"/>
</dbReference>
<dbReference type="Gene3D" id="1.20.1250.20">
    <property type="entry name" value="MFS general substrate transporter like domains"/>
    <property type="match status" value="2"/>
</dbReference>
<dbReference type="InParanoid" id="A0A168RXH2"/>
<gene>
    <name evidence="5" type="primary">ABSGL_13168.1 scaffold 13659</name>
</gene>
<dbReference type="GO" id="GO:0022857">
    <property type="term" value="F:transmembrane transporter activity"/>
    <property type="evidence" value="ECO:0007669"/>
    <property type="project" value="InterPro"/>
</dbReference>
<dbReference type="EMBL" id="LT554760">
    <property type="protein sequence ID" value="SAM07525.1"/>
    <property type="molecule type" value="Genomic_DNA"/>
</dbReference>
<feature type="transmembrane region" description="Helical" evidence="3">
    <location>
        <begin position="154"/>
        <end position="174"/>
    </location>
</feature>
<dbReference type="PROSITE" id="PS50850">
    <property type="entry name" value="MFS"/>
    <property type="match status" value="1"/>
</dbReference>
<keyword evidence="3" id="KW-1133">Transmembrane helix</keyword>
<evidence type="ECO:0000313" key="6">
    <source>
        <dbReference type="Proteomes" id="UP000078561"/>
    </source>
</evidence>
<protein>
    <recommendedName>
        <fullName evidence="4">Major facilitator superfamily (MFS) profile domain-containing protein</fullName>
    </recommendedName>
</protein>
<keyword evidence="6" id="KW-1185">Reference proteome</keyword>
<dbReference type="AlphaFoldDB" id="A0A168RXH2"/>
<proteinExistence type="inferred from homology"/>
<dbReference type="OrthoDB" id="6499973at2759"/>
<feature type="transmembrane region" description="Helical" evidence="3">
    <location>
        <begin position="186"/>
        <end position="205"/>
    </location>
</feature>
<dbReference type="InterPro" id="IPR020846">
    <property type="entry name" value="MFS_dom"/>
</dbReference>
<comment type="similarity">
    <text evidence="2">Belongs to the major facilitator superfamily. Monocarboxylate porter (TC 2.A.1.13) family.</text>
</comment>
<feature type="transmembrane region" description="Helical" evidence="3">
    <location>
        <begin position="45"/>
        <end position="66"/>
    </location>
</feature>
<accession>A0A168RXH2</accession>
<evidence type="ECO:0000256" key="2">
    <source>
        <dbReference type="ARBA" id="ARBA00006727"/>
    </source>
</evidence>
<sequence>MMMASISNSIGLLYLTQGVISGIGSSLAWFPCISAPQQWFSTRRGLAVSVSYMGSGIGGLVLSNIIRVSIESVGVQYSLRILGFIQLVLLGIAFLTVKPLNPIKGEQVPFIDISPFKSSKFWILAAVHGICNFAFYIPPAFVPSYATTLGIKKAISSNMAAVLSGVMVVGKLISGLGNDFFGRSNMLVFYTMMCGVVCLAVWLNAHTESILWVFVVLFGLTGGGYVVSVSSVIAEAVGLEMIESANGWLFFAWIFGGLLGQPVSALIIDHDGGSYTGAIIFAGVLFIASGVAAVVLRFMRSGPKLFVKI</sequence>
<reference evidence="5" key="1">
    <citation type="submission" date="2016-04" db="EMBL/GenBank/DDBJ databases">
        <authorList>
            <person name="Evans L.H."/>
            <person name="Alamgir A."/>
            <person name="Owens N."/>
            <person name="Weber N.D."/>
            <person name="Virtaneva K."/>
            <person name="Barbian K."/>
            <person name="Babar A."/>
            <person name="Rosenke K."/>
        </authorList>
    </citation>
    <scope>NUCLEOTIDE SEQUENCE [LARGE SCALE GENOMIC DNA]</scope>
    <source>
        <strain evidence="5">CBS 101.48</strain>
    </source>
</reference>
<dbReference type="Proteomes" id="UP000078561">
    <property type="component" value="Unassembled WGS sequence"/>
</dbReference>
<keyword evidence="3" id="KW-0472">Membrane</keyword>
<name>A0A168RXH2_ABSGL</name>